<feature type="binding site" evidence="16">
    <location>
        <position position="1318"/>
    </location>
    <ligand>
        <name>ATP</name>
        <dbReference type="ChEBI" id="CHEBI:30616"/>
    </ligand>
</feature>
<comment type="caution">
    <text evidence="21">The sequence shown here is derived from an EMBL/GenBank/DDBJ whole genome shotgun (WGS) entry which is preliminary data.</text>
</comment>
<evidence type="ECO:0000256" key="10">
    <source>
        <dbReference type="ARBA" id="ARBA00022840"/>
    </source>
</evidence>
<keyword evidence="4" id="KW-0808">Transferase</keyword>
<comment type="subcellular location">
    <subcellularLocation>
        <location evidence="1">Membrane</location>
        <topology evidence="1">Single-pass membrane protein</topology>
    </subcellularLocation>
</comment>
<feature type="domain" description="Gnk2-homologous" evidence="20">
    <location>
        <begin position="601"/>
        <end position="712"/>
    </location>
</feature>
<dbReference type="CDD" id="cd23509">
    <property type="entry name" value="Gnk2-like"/>
    <property type="match status" value="6"/>
</dbReference>
<dbReference type="Gene3D" id="1.10.510.10">
    <property type="entry name" value="Transferase(Phosphotransferase) domain 1"/>
    <property type="match status" value="2"/>
</dbReference>
<evidence type="ECO:0000256" key="12">
    <source>
        <dbReference type="ARBA" id="ARBA00023136"/>
    </source>
</evidence>
<dbReference type="Gene3D" id="3.30.430.20">
    <property type="entry name" value="Gnk2 domain, C-X8-C-X2-C motif"/>
    <property type="match status" value="6"/>
</dbReference>
<keyword evidence="13" id="KW-0325">Glycoprotein</keyword>
<evidence type="ECO:0000256" key="16">
    <source>
        <dbReference type="PROSITE-ProRule" id="PRU10141"/>
    </source>
</evidence>
<feature type="binding site" evidence="16">
    <location>
        <position position="843"/>
    </location>
    <ligand>
        <name>ATP</name>
        <dbReference type="ChEBI" id="CHEBI:30616"/>
    </ligand>
</feature>
<dbReference type="FunFam" id="1.10.510.10:FF:001023">
    <property type="entry name" value="Os07g0541700 protein"/>
    <property type="match status" value="1"/>
</dbReference>
<protein>
    <recommendedName>
        <fullName evidence="2">non-specific serine/threonine protein kinase</fullName>
        <ecNumber evidence="2">2.7.11.1</ecNumber>
    </recommendedName>
</protein>
<evidence type="ECO:0000256" key="3">
    <source>
        <dbReference type="ARBA" id="ARBA00022527"/>
    </source>
</evidence>
<sequence length="1484" mass="158022">MPTMHTHRAAGVPVLALLVAAAALALTTTIPSVAAQPWPGCDAQSGNYSAGSAYATDLQQLISDLQTKASTSPALFASSSGDAGADTVYGLMLCRGDISASDCFDCGTRAGQDVEQFCNRTRDTALVYNQCYVRVSPVDFLASPNNTGLVQLRAGVSIPAGVDVGAYDAAVTQLLNATSRYAVDSSSSSSSSSAAARMYFATGQLVGLDPRVPNIWSTAQCAGDLSPEQCRGCLGVLVARWWNGSGFDLNEEGARLTGSRCNLRSELGDKFYTGAPMVKLQMNGEEAVPAPAPSTTVAASTGGAHTVEDFESIKSTLLSLESLQIATNNFDENNKLGEGGFGAVYKVWRHWTEGSIAEMIDDSLGRNYWEAEVLKCVHIGLLCLQQYPMDRPSMSDVMVMLNSDATSLPPAARPTFFVDPSSAYSYTSGTASPLSSTSQLLHRRCALLAPPLARTTATMHGRRAAGVPFLIALLVALTTTTIPSAVAQPWPGCNAESGNYSAGSAYAANLLALISDLRANASTSPALFASGSSGSGASTVYGVVLCRGDVTASDCFDCGTRAGEDVEQACNRTRDTALVYNQCYVRVAATDFLASPNNTGVVGLWSGTTIPAGVDVAAYDAAITRLLNATSSAAAAARMYFATGQFAGLDPRVPNIWSMAQCVGDLSPEECRGCLGDLVAQWWNNVTGFQRNGQGARFAGSRCNLRSELGKFYTGAPTVKLPMNGEAAVPAAAPSSTVVGGTGGKRNSSGILLGIILPIVFVAVAAGIALYICNVRKKRRSRGRKLPHQTHTVEDFESIKSTLLSLESLQVATNNFDESNKLGEGGFGAVYKGHLSGQEVAVKRLSKGSHQGLEELRNELVLVAKLHHRNLVRLEGFCLEEGEKLLVYEYMANKSLDTMLFDPEEKRRLDWRKRFNIIEGVARGLQYLHEDSQKKIVHRDMKASNVLLDADMNPKIARPLARAMAAMHDRDAACVPVLALLVAAAALALTTPSAAAQPWPGCDAQSGNYSAGSAYAANLLRLISVLQANAYNSPAFFASGSAGVGAGAVVYGLMLCRGDVSPSDCFDCGTRAGQDVEQMCNRTRDTALVYNQCYVRVAATDFLASPNNTGLVHLIANISIPTGVDVAAYDAAVTRLLNDTSRYAVDSSSAPSTSSSLRKYFATGQFMGLDPKVPNIWSMAQCAGDLSPAQCRGCLGDLVAMWWNGSRFHLNEEGARLAGSRCYLRSELGKKFYTGAPMVKLQMNAEGAVPAPAPSTTVVTRTGGDHTAEDFESIKSTLLSLESLQVATNNFDENNKLGEGGFGAVYKGDLSGQEVAVKRLSKGSDQGLEELRNELVLVAKLHHKNLVRLEGFCLEEGEKLLVYEYMPNKSLDTILFGTINLPRLFWLHVSGVWRHWTEGTIAEVIDDSLGRNYSETEVLKCVNIGLLCLQQNPMDRPSMSDVMVMLNGDATSSLPPAARPTFFLDPSSAYSYTSGTIAHPSSTR</sequence>
<evidence type="ECO:0000256" key="13">
    <source>
        <dbReference type="ARBA" id="ARBA00023180"/>
    </source>
</evidence>
<keyword evidence="5 17" id="KW-0812">Transmembrane</keyword>
<dbReference type="GO" id="GO:0004674">
    <property type="term" value="F:protein serine/threonine kinase activity"/>
    <property type="evidence" value="ECO:0007669"/>
    <property type="project" value="UniProtKB-KW"/>
</dbReference>
<keyword evidence="22" id="KW-1185">Reference proteome</keyword>
<evidence type="ECO:0000256" key="2">
    <source>
        <dbReference type="ARBA" id="ARBA00012513"/>
    </source>
</evidence>
<dbReference type="SMART" id="SM00220">
    <property type="entry name" value="S_TKc"/>
    <property type="match status" value="1"/>
</dbReference>
<feature type="domain" description="Gnk2-homologous" evidence="20">
    <location>
        <begin position="997"/>
        <end position="1102"/>
    </location>
</feature>
<keyword evidence="11 17" id="KW-1133">Transmembrane helix</keyword>
<dbReference type="InterPro" id="IPR011009">
    <property type="entry name" value="Kinase-like_dom_sf"/>
</dbReference>
<keyword evidence="10 16" id="KW-0067">ATP-binding</keyword>
<evidence type="ECO:0000256" key="5">
    <source>
        <dbReference type="ARBA" id="ARBA00022692"/>
    </source>
</evidence>
<feature type="domain" description="Gnk2-homologous" evidence="20">
    <location>
        <begin position="1111"/>
        <end position="1231"/>
    </location>
</feature>
<name>A0A835AMB6_9POAL</name>
<dbReference type="PANTHER" id="PTHR27002:SF428">
    <property type="entry name" value="OS07G0541900 PROTEIN"/>
    <property type="match status" value="1"/>
</dbReference>
<dbReference type="PANTHER" id="PTHR27002">
    <property type="entry name" value="RECEPTOR-LIKE SERINE/THREONINE-PROTEIN KINASE SD1-8"/>
    <property type="match status" value="1"/>
</dbReference>
<evidence type="ECO:0000256" key="17">
    <source>
        <dbReference type="SAM" id="Phobius"/>
    </source>
</evidence>
<evidence type="ECO:0000256" key="6">
    <source>
        <dbReference type="ARBA" id="ARBA00022729"/>
    </source>
</evidence>
<evidence type="ECO:0000256" key="9">
    <source>
        <dbReference type="ARBA" id="ARBA00022777"/>
    </source>
</evidence>
<dbReference type="EC" id="2.7.11.1" evidence="2"/>
<evidence type="ECO:0000256" key="1">
    <source>
        <dbReference type="ARBA" id="ARBA00004167"/>
    </source>
</evidence>
<feature type="domain" description="Protein kinase" evidence="19">
    <location>
        <begin position="1291"/>
        <end position="1484"/>
    </location>
</feature>
<feature type="domain" description="Gnk2-homologous" evidence="20">
    <location>
        <begin position="149"/>
        <end position="270"/>
    </location>
</feature>
<keyword evidence="7" id="KW-0677">Repeat</keyword>
<dbReference type="InterPro" id="IPR002902">
    <property type="entry name" value="GNK2"/>
</dbReference>
<feature type="chain" id="PRO_5032821486" description="non-specific serine/threonine protein kinase" evidence="18">
    <location>
        <begin position="36"/>
        <end position="1484"/>
    </location>
</feature>
<evidence type="ECO:0000256" key="8">
    <source>
        <dbReference type="ARBA" id="ARBA00022741"/>
    </source>
</evidence>
<comment type="catalytic activity">
    <reaction evidence="15">
        <text>L-seryl-[protein] + ATP = O-phospho-L-seryl-[protein] + ADP + H(+)</text>
        <dbReference type="Rhea" id="RHEA:17989"/>
        <dbReference type="Rhea" id="RHEA-COMP:9863"/>
        <dbReference type="Rhea" id="RHEA-COMP:11604"/>
        <dbReference type="ChEBI" id="CHEBI:15378"/>
        <dbReference type="ChEBI" id="CHEBI:29999"/>
        <dbReference type="ChEBI" id="CHEBI:30616"/>
        <dbReference type="ChEBI" id="CHEBI:83421"/>
        <dbReference type="ChEBI" id="CHEBI:456216"/>
        <dbReference type="EC" id="2.7.11.1"/>
    </reaction>
</comment>
<evidence type="ECO:0000256" key="11">
    <source>
        <dbReference type="ARBA" id="ARBA00022989"/>
    </source>
</evidence>
<evidence type="ECO:0000259" key="19">
    <source>
        <dbReference type="PROSITE" id="PS50011"/>
    </source>
</evidence>
<dbReference type="FunFam" id="3.30.200.20:FF:000142">
    <property type="entry name" value="Cysteine-rich receptor-like protein kinase 10"/>
    <property type="match status" value="1"/>
</dbReference>
<keyword evidence="9" id="KW-0418">Kinase</keyword>
<dbReference type="InterPro" id="IPR038408">
    <property type="entry name" value="GNK2_sf"/>
</dbReference>
<dbReference type="PROSITE" id="PS00107">
    <property type="entry name" value="PROTEIN_KINASE_ATP"/>
    <property type="match status" value="2"/>
</dbReference>
<proteinExistence type="predicted"/>
<feature type="domain" description="Gnk2-homologous" evidence="20">
    <location>
        <begin position="36"/>
        <end position="140"/>
    </location>
</feature>
<evidence type="ECO:0000256" key="7">
    <source>
        <dbReference type="ARBA" id="ARBA00022737"/>
    </source>
</evidence>
<keyword evidence="3" id="KW-0723">Serine/threonine-protein kinase</keyword>
<evidence type="ECO:0000259" key="20">
    <source>
        <dbReference type="PROSITE" id="PS51473"/>
    </source>
</evidence>
<evidence type="ECO:0000313" key="22">
    <source>
        <dbReference type="Proteomes" id="UP000636709"/>
    </source>
</evidence>
<keyword evidence="12 17" id="KW-0472">Membrane</keyword>
<feature type="transmembrane region" description="Helical" evidence="17">
    <location>
        <begin position="751"/>
        <end position="775"/>
    </location>
</feature>
<dbReference type="FunFam" id="3.30.200.20:FF:000177">
    <property type="entry name" value="Cysteine-rich receptor-like protein kinase 2"/>
    <property type="match status" value="1"/>
</dbReference>
<feature type="domain" description="Protein kinase" evidence="19">
    <location>
        <begin position="816"/>
        <end position="1167"/>
    </location>
</feature>
<evidence type="ECO:0000256" key="4">
    <source>
        <dbReference type="ARBA" id="ARBA00022679"/>
    </source>
</evidence>
<dbReference type="GO" id="GO:0005886">
    <property type="term" value="C:plasma membrane"/>
    <property type="evidence" value="ECO:0007669"/>
    <property type="project" value="TreeGrafter"/>
</dbReference>
<evidence type="ECO:0000313" key="21">
    <source>
        <dbReference type="EMBL" id="KAF8669168.1"/>
    </source>
</evidence>
<accession>A0A835AMB6</accession>
<comment type="catalytic activity">
    <reaction evidence="14">
        <text>L-threonyl-[protein] + ATP = O-phospho-L-threonyl-[protein] + ADP + H(+)</text>
        <dbReference type="Rhea" id="RHEA:46608"/>
        <dbReference type="Rhea" id="RHEA-COMP:11060"/>
        <dbReference type="Rhea" id="RHEA-COMP:11605"/>
        <dbReference type="ChEBI" id="CHEBI:15378"/>
        <dbReference type="ChEBI" id="CHEBI:30013"/>
        <dbReference type="ChEBI" id="CHEBI:30616"/>
        <dbReference type="ChEBI" id="CHEBI:61977"/>
        <dbReference type="ChEBI" id="CHEBI:456216"/>
        <dbReference type="EC" id="2.7.11.1"/>
    </reaction>
</comment>
<organism evidence="21 22">
    <name type="scientific">Digitaria exilis</name>
    <dbReference type="NCBI Taxonomy" id="1010633"/>
    <lineage>
        <taxon>Eukaryota</taxon>
        <taxon>Viridiplantae</taxon>
        <taxon>Streptophyta</taxon>
        <taxon>Embryophyta</taxon>
        <taxon>Tracheophyta</taxon>
        <taxon>Spermatophyta</taxon>
        <taxon>Magnoliopsida</taxon>
        <taxon>Liliopsida</taxon>
        <taxon>Poales</taxon>
        <taxon>Poaceae</taxon>
        <taxon>PACMAD clade</taxon>
        <taxon>Panicoideae</taxon>
        <taxon>Panicodae</taxon>
        <taxon>Paniceae</taxon>
        <taxon>Anthephorinae</taxon>
        <taxon>Digitaria</taxon>
    </lineage>
</organism>
<dbReference type="GO" id="GO:0005524">
    <property type="term" value="F:ATP binding"/>
    <property type="evidence" value="ECO:0007669"/>
    <property type="project" value="UniProtKB-UniRule"/>
</dbReference>
<evidence type="ECO:0000256" key="18">
    <source>
        <dbReference type="SAM" id="SignalP"/>
    </source>
</evidence>
<reference evidence="21" key="1">
    <citation type="submission" date="2020-07" db="EMBL/GenBank/DDBJ databases">
        <title>Genome sequence and genetic diversity analysis of an under-domesticated orphan crop, white fonio (Digitaria exilis).</title>
        <authorList>
            <person name="Bennetzen J.L."/>
            <person name="Chen S."/>
            <person name="Ma X."/>
            <person name="Wang X."/>
            <person name="Yssel A.E.J."/>
            <person name="Chaluvadi S.R."/>
            <person name="Johnson M."/>
            <person name="Gangashetty P."/>
            <person name="Hamidou F."/>
            <person name="Sanogo M.D."/>
            <person name="Zwaenepoel A."/>
            <person name="Wallace J."/>
            <person name="Van De Peer Y."/>
            <person name="Van Deynze A."/>
        </authorList>
    </citation>
    <scope>NUCLEOTIDE SEQUENCE</scope>
    <source>
        <tissue evidence="21">Leaves</tissue>
    </source>
</reference>
<dbReference type="InterPro" id="IPR001245">
    <property type="entry name" value="Ser-Thr/Tyr_kinase_cat_dom"/>
</dbReference>
<gene>
    <name evidence="21" type="ORF">HU200_051495</name>
</gene>
<dbReference type="Pfam" id="PF07714">
    <property type="entry name" value="PK_Tyr_Ser-Thr"/>
    <property type="match status" value="2"/>
</dbReference>
<dbReference type="PROSITE" id="PS00108">
    <property type="entry name" value="PROTEIN_KINASE_ST"/>
    <property type="match status" value="1"/>
</dbReference>
<dbReference type="OrthoDB" id="653772at2759"/>
<dbReference type="Pfam" id="PF01657">
    <property type="entry name" value="Stress-antifung"/>
    <property type="match status" value="5"/>
</dbReference>
<keyword evidence="6 18" id="KW-0732">Signal</keyword>
<feature type="signal peptide" evidence="18">
    <location>
        <begin position="1"/>
        <end position="35"/>
    </location>
</feature>
<dbReference type="InterPro" id="IPR000719">
    <property type="entry name" value="Prot_kinase_dom"/>
</dbReference>
<dbReference type="PROSITE" id="PS50011">
    <property type="entry name" value="PROTEIN_KINASE_DOM"/>
    <property type="match status" value="2"/>
</dbReference>
<dbReference type="Gene3D" id="3.30.200.20">
    <property type="entry name" value="Phosphorylase Kinase, domain 1"/>
    <property type="match status" value="3"/>
</dbReference>
<evidence type="ECO:0000256" key="14">
    <source>
        <dbReference type="ARBA" id="ARBA00047899"/>
    </source>
</evidence>
<dbReference type="SUPFAM" id="SSF56112">
    <property type="entry name" value="Protein kinase-like (PK-like)"/>
    <property type="match status" value="4"/>
</dbReference>
<feature type="domain" description="Gnk2-homologous" evidence="20">
    <location>
        <begin position="488"/>
        <end position="592"/>
    </location>
</feature>
<dbReference type="InterPro" id="IPR008271">
    <property type="entry name" value="Ser/Thr_kinase_AS"/>
</dbReference>
<evidence type="ECO:0000256" key="15">
    <source>
        <dbReference type="ARBA" id="ARBA00048679"/>
    </source>
</evidence>
<keyword evidence="8 16" id="KW-0547">Nucleotide-binding</keyword>
<feature type="transmembrane region" description="Helical" evidence="17">
    <location>
        <begin position="972"/>
        <end position="990"/>
    </location>
</feature>
<dbReference type="InterPro" id="IPR017441">
    <property type="entry name" value="Protein_kinase_ATP_BS"/>
</dbReference>
<dbReference type="EMBL" id="JACEFO010002272">
    <property type="protein sequence ID" value="KAF8669168.1"/>
    <property type="molecule type" value="Genomic_DNA"/>
</dbReference>
<dbReference type="Proteomes" id="UP000636709">
    <property type="component" value="Unassembled WGS sequence"/>
</dbReference>
<dbReference type="PROSITE" id="PS51473">
    <property type="entry name" value="GNK2"/>
    <property type="match status" value="6"/>
</dbReference>